<proteinExistence type="inferred from homology"/>
<evidence type="ECO:0000256" key="6">
    <source>
        <dbReference type="ARBA" id="ARBA00022741"/>
    </source>
</evidence>
<evidence type="ECO:0000256" key="1">
    <source>
        <dbReference type="ARBA" id="ARBA00001946"/>
    </source>
</evidence>
<dbReference type="PANTHER" id="PTHR33571">
    <property type="entry name" value="SSL8005 PROTEIN"/>
    <property type="match status" value="1"/>
</dbReference>
<dbReference type="Gene3D" id="3.30.460.10">
    <property type="entry name" value="Beta Polymerase, domain 2"/>
    <property type="match status" value="1"/>
</dbReference>
<evidence type="ECO:0000256" key="9">
    <source>
        <dbReference type="ARBA" id="ARBA00038276"/>
    </source>
</evidence>
<evidence type="ECO:0000256" key="4">
    <source>
        <dbReference type="ARBA" id="ARBA00022695"/>
    </source>
</evidence>
<comment type="cofactor">
    <cofactor evidence="1">
        <name>Mg(2+)</name>
        <dbReference type="ChEBI" id="CHEBI:18420"/>
    </cofactor>
</comment>
<evidence type="ECO:0000256" key="3">
    <source>
        <dbReference type="ARBA" id="ARBA00022679"/>
    </source>
</evidence>
<evidence type="ECO:0000256" key="8">
    <source>
        <dbReference type="ARBA" id="ARBA00022842"/>
    </source>
</evidence>
<comment type="caution">
    <text evidence="11">The sequence shown here is derived from an EMBL/GenBank/DDBJ whole genome shotgun (WGS) entry which is preliminary data.</text>
</comment>
<evidence type="ECO:0000256" key="5">
    <source>
        <dbReference type="ARBA" id="ARBA00022723"/>
    </source>
</evidence>
<keyword evidence="4" id="KW-0548">Nucleotidyltransferase</keyword>
<dbReference type="PANTHER" id="PTHR33571:SF19">
    <property type="entry name" value="PROTEIN ADENYLYLTRANSFERASE MJ0128-RELATED"/>
    <property type="match status" value="1"/>
</dbReference>
<evidence type="ECO:0000256" key="7">
    <source>
        <dbReference type="ARBA" id="ARBA00022840"/>
    </source>
</evidence>
<keyword evidence="8" id="KW-0460">Magnesium</keyword>
<keyword evidence="12" id="KW-1185">Reference proteome</keyword>
<feature type="domain" description="Polymerase nucleotidyl transferase" evidence="10">
    <location>
        <begin position="13"/>
        <end position="97"/>
    </location>
</feature>
<keyword evidence="6" id="KW-0547">Nucleotide-binding</keyword>
<evidence type="ECO:0000313" key="11">
    <source>
        <dbReference type="EMBL" id="MDF1611612.1"/>
    </source>
</evidence>
<dbReference type="GO" id="GO:0005524">
    <property type="term" value="F:ATP binding"/>
    <property type="evidence" value="ECO:0007669"/>
    <property type="project" value="UniProtKB-KW"/>
</dbReference>
<dbReference type="Proteomes" id="UP001221302">
    <property type="component" value="Unassembled WGS sequence"/>
</dbReference>
<evidence type="ECO:0000259" key="10">
    <source>
        <dbReference type="Pfam" id="PF01909"/>
    </source>
</evidence>
<dbReference type="AlphaFoldDB" id="A0AAE3TDP2"/>
<protein>
    <submittedName>
        <fullName evidence="11">Nucleotidyltransferase family protein</fullName>
    </submittedName>
</protein>
<evidence type="ECO:0000313" key="12">
    <source>
        <dbReference type="Proteomes" id="UP001221302"/>
    </source>
</evidence>
<reference evidence="11" key="1">
    <citation type="submission" date="2023-03" db="EMBL/GenBank/DDBJ databases">
        <title>Stygiobacter electus gen. nov., sp. nov., facultatively anaerobic thermotolerant bacterium of the class Ignavibacteria from a well of Yessentuki mineral water deposit.</title>
        <authorList>
            <person name="Podosokorskaya O.A."/>
            <person name="Elcheninov A.G."/>
            <person name="Petrova N.F."/>
            <person name="Zavarzina D.G."/>
            <person name="Kublanov I.V."/>
            <person name="Merkel A.Y."/>
        </authorList>
    </citation>
    <scope>NUCLEOTIDE SEQUENCE</scope>
    <source>
        <strain evidence="11">09-Me</strain>
    </source>
</reference>
<dbReference type="GO" id="GO:0046872">
    <property type="term" value="F:metal ion binding"/>
    <property type="evidence" value="ECO:0007669"/>
    <property type="project" value="UniProtKB-KW"/>
</dbReference>
<dbReference type="CDD" id="cd05403">
    <property type="entry name" value="NT_KNTase_like"/>
    <property type="match status" value="1"/>
</dbReference>
<dbReference type="InterPro" id="IPR043519">
    <property type="entry name" value="NT_sf"/>
</dbReference>
<evidence type="ECO:0000256" key="2">
    <source>
        <dbReference type="ARBA" id="ARBA00022649"/>
    </source>
</evidence>
<dbReference type="RefSeq" id="WP_321535379.1">
    <property type="nucleotide sequence ID" value="NZ_JARGDL010000005.1"/>
</dbReference>
<name>A0AAE3TDP2_9BACT</name>
<organism evidence="11 12">
    <name type="scientific">Stygiobacter electus</name>
    <dbReference type="NCBI Taxonomy" id="3032292"/>
    <lineage>
        <taxon>Bacteria</taxon>
        <taxon>Pseudomonadati</taxon>
        <taxon>Ignavibacteriota</taxon>
        <taxon>Ignavibacteria</taxon>
        <taxon>Ignavibacteriales</taxon>
        <taxon>Melioribacteraceae</taxon>
        <taxon>Stygiobacter</taxon>
    </lineage>
</organism>
<gene>
    <name evidence="11" type="ORF">P0M35_05590</name>
</gene>
<comment type="similarity">
    <text evidence="9">Belongs to the MntA antitoxin family.</text>
</comment>
<keyword evidence="3" id="KW-0808">Transferase</keyword>
<keyword evidence="5" id="KW-0479">Metal-binding</keyword>
<accession>A0AAE3TDP2</accession>
<keyword evidence="2" id="KW-1277">Toxin-antitoxin system</keyword>
<keyword evidence="7" id="KW-0067">ATP-binding</keyword>
<dbReference type="InterPro" id="IPR002934">
    <property type="entry name" value="Polymerase_NTP_transf_dom"/>
</dbReference>
<dbReference type="GO" id="GO:0016779">
    <property type="term" value="F:nucleotidyltransferase activity"/>
    <property type="evidence" value="ECO:0007669"/>
    <property type="project" value="UniProtKB-KW"/>
</dbReference>
<sequence>MTTDLSNIILKIKKIYPLIKEKYSVEEIEIFGSYVKGKNRSNSDLDVLIKFGKTPTLIKYIELENFLSEYLKIKVDLVLKDTLKPLIKENITNELVKV</sequence>
<dbReference type="EMBL" id="JARGDL010000005">
    <property type="protein sequence ID" value="MDF1611612.1"/>
    <property type="molecule type" value="Genomic_DNA"/>
</dbReference>
<dbReference type="SUPFAM" id="SSF81301">
    <property type="entry name" value="Nucleotidyltransferase"/>
    <property type="match status" value="1"/>
</dbReference>
<dbReference type="InterPro" id="IPR052038">
    <property type="entry name" value="Type-VII_TA_antitoxin"/>
</dbReference>
<dbReference type="Pfam" id="PF01909">
    <property type="entry name" value="NTP_transf_2"/>
    <property type="match status" value="1"/>
</dbReference>